<dbReference type="Proteomes" id="UP000887013">
    <property type="component" value="Unassembled WGS sequence"/>
</dbReference>
<reference evidence="1" key="1">
    <citation type="submission" date="2020-08" db="EMBL/GenBank/DDBJ databases">
        <title>Multicomponent nature underlies the extraordinary mechanical properties of spider dragline silk.</title>
        <authorList>
            <person name="Kono N."/>
            <person name="Nakamura H."/>
            <person name="Mori M."/>
            <person name="Yoshida Y."/>
            <person name="Ohtoshi R."/>
            <person name="Malay A.D."/>
            <person name="Moran D.A.P."/>
            <person name="Tomita M."/>
            <person name="Numata K."/>
            <person name="Arakawa K."/>
        </authorList>
    </citation>
    <scope>NUCLEOTIDE SEQUENCE</scope>
</reference>
<keyword evidence="2" id="KW-1185">Reference proteome</keyword>
<name>A0A8X6NQ33_NEPPI</name>
<dbReference type="AlphaFoldDB" id="A0A8X6NQ33"/>
<sequence>MKNRAFHSGIKRSPYEAIFGCAARVGLSTTAIPKEALNSLVDEDQLQNTLTAMNVSPQPDNEKVVE</sequence>
<proteinExistence type="predicted"/>
<gene>
    <name evidence="1" type="primary">X975_06913</name>
    <name evidence="1" type="ORF">NPIL_501031</name>
</gene>
<dbReference type="EMBL" id="BMAW01060230">
    <property type="protein sequence ID" value="GFT25165.1"/>
    <property type="molecule type" value="Genomic_DNA"/>
</dbReference>
<organism evidence="1 2">
    <name type="scientific">Nephila pilipes</name>
    <name type="common">Giant wood spider</name>
    <name type="synonym">Nephila maculata</name>
    <dbReference type="NCBI Taxonomy" id="299642"/>
    <lineage>
        <taxon>Eukaryota</taxon>
        <taxon>Metazoa</taxon>
        <taxon>Ecdysozoa</taxon>
        <taxon>Arthropoda</taxon>
        <taxon>Chelicerata</taxon>
        <taxon>Arachnida</taxon>
        <taxon>Araneae</taxon>
        <taxon>Araneomorphae</taxon>
        <taxon>Entelegynae</taxon>
        <taxon>Araneoidea</taxon>
        <taxon>Nephilidae</taxon>
        <taxon>Nephila</taxon>
    </lineage>
</organism>
<dbReference type="OrthoDB" id="7420654at2759"/>
<evidence type="ECO:0000313" key="1">
    <source>
        <dbReference type="EMBL" id="GFT25165.1"/>
    </source>
</evidence>
<protein>
    <submittedName>
        <fullName evidence="1">KRAB-A domain-containing protein 2</fullName>
    </submittedName>
</protein>
<comment type="caution">
    <text evidence="1">The sequence shown here is derived from an EMBL/GenBank/DDBJ whole genome shotgun (WGS) entry which is preliminary data.</text>
</comment>
<evidence type="ECO:0000313" key="2">
    <source>
        <dbReference type="Proteomes" id="UP000887013"/>
    </source>
</evidence>
<accession>A0A8X6NQ33</accession>
<feature type="non-terminal residue" evidence="1">
    <location>
        <position position="66"/>
    </location>
</feature>